<name>A0A365KRF7_9BACL</name>
<dbReference type="SUPFAM" id="SSF159501">
    <property type="entry name" value="EreA/ChaN-like"/>
    <property type="match status" value="1"/>
</dbReference>
<comment type="caution">
    <text evidence="1">The sequence shown here is derived from an EMBL/GenBank/DDBJ whole genome shotgun (WGS) entry which is preliminary data.</text>
</comment>
<dbReference type="CDD" id="cd14728">
    <property type="entry name" value="Ere-like"/>
    <property type="match status" value="1"/>
</dbReference>
<dbReference type="InterPro" id="IPR052036">
    <property type="entry name" value="Hydrolase/PRTase-associated"/>
</dbReference>
<dbReference type="PANTHER" id="PTHR31299:SF0">
    <property type="entry name" value="ESTERASE, PUTATIVE (AFU_ORTHOLOGUE AFUA_1G05850)-RELATED"/>
    <property type="match status" value="1"/>
</dbReference>
<dbReference type="Pfam" id="PF05139">
    <property type="entry name" value="Erythro_esteras"/>
    <property type="match status" value="1"/>
</dbReference>
<dbReference type="Gene3D" id="1.20.1440.30">
    <property type="entry name" value="Biosynthetic Protein domain"/>
    <property type="match status" value="1"/>
</dbReference>
<dbReference type="Gene3D" id="3.40.1660.10">
    <property type="entry name" value="EreA-like (biosynthetic domain)"/>
    <property type="match status" value="1"/>
</dbReference>
<gene>
    <name evidence="1" type="ORF">DP120_13510</name>
</gene>
<proteinExistence type="predicted"/>
<evidence type="ECO:0000313" key="2">
    <source>
        <dbReference type="Proteomes" id="UP000251002"/>
    </source>
</evidence>
<sequence length="415" mass="47810">MDYTLEEAISRFAQPVNGLNDLEPLMEAVGDAKIVLLGEATHGTSEYYQWRAEFSKRLIQEKGFTLIAVEGDWPSAYQVHRYINNFTEADETARNLLKQAFTRWPTWMWANEEIAGFIDWLKDYNASLNQKIGFYGIDVYSLWESMEEVIHYLNDVDPEGGDVELAKQAFSCFDPSNRKPEKYAISYATFSEGCIDEVTQLLASIRSNAENYTNEEEADLNLQINSLVAKNAEEYYRAMVRSGAESWNIRDHHMVETVNELRNYHGTDARIIIWEHNTHIGDARATDMKDDKMVNVGQLLREQNPPEDVFAVGFGSYEGTVIAAEAWEAPYEEMVLPPGRKNSWEELLHRTGAHDKLLIFDDSNRRLFDRWIGHRAVGVVYNPEHEAYGNYVPSMISKRYDAFLFFDRTHALKPL</sequence>
<dbReference type="InterPro" id="IPR014622">
    <property type="entry name" value="UCP036794_erythomycin"/>
</dbReference>
<dbReference type="AlphaFoldDB" id="A0A365KRF7"/>
<keyword evidence="2" id="KW-1185">Reference proteome</keyword>
<protein>
    <submittedName>
        <fullName evidence="1">Erythromycin esterase family protein</fullName>
    </submittedName>
</protein>
<dbReference type="InterPro" id="IPR007815">
    <property type="entry name" value="Emycin_Estase"/>
</dbReference>
<dbReference type="Gene3D" id="3.30.1870.10">
    <property type="entry name" value="EreA-like, domain 2"/>
    <property type="match status" value="1"/>
</dbReference>
<dbReference type="RefSeq" id="WP_112224203.1">
    <property type="nucleotide sequence ID" value="NZ_CP047673.1"/>
</dbReference>
<dbReference type="PIRSF" id="PIRSF036794">
    <property type="entry name" value="UCP_erythr_ester"/>
    <property type="match status" value="1"/>
</dbReference>
<accession>A0A365KRF7</accession>
<dbReference type="PANTHER" id="PTHR31299">
    <property type="entry name" value="ESTERASE, PUTATIVE (AFU_ORTHOLOGUE AFUA_1G05850)-RELATED"/>
    <property type="match status" value="1"/>
</dbReference>
<dbReference type="Proteomes" id="UP000251002">
    <property type="component" value="Unassembled WGS sequence"/>
</dbReference>
<dbReference type="GO" id="GO:0046677">
    <property type="term" value="P:response to antibiotic"/>
    <property type="evidence" value="ECO:0007669"/>
    <property type="project" value="InterPro"/>
</dbReference>
<organism evidence="1 2">
    <name type="scientific">Planococcus halotolerans</name>
    <dbReference type="NCBI Taxonomy" id="2233542"/>
    <lineage>
        <taxon>Bacteria</taxon>
        <taxon>Bacillati</taxon>
        <taxon>Bacillota</taxon>
        <taxon>Bacilli</taxon>
        <taxon>Bacillales</taxon>
        <taxon>Caryophanaceae</taxon>
        <taxon>Planococcus</taxon>
    </lineage>
</organism>
<evidence type="ECO:0000313" key="1">
    <source>
        <dbReference type="EMBL" id="RAZ75392.1"/>
    </source>
</evidence>
<reference evidence="1 2" key="1">
    <citation type="submission" date="2018-06" db="EMBL/GenBank/DDBJ databases">
        <title>The draft genome sequences of strains SCU63 and S1.</title>
        <authorList>
            <person name="Gan L."/>
        </authorList>
    </citation>
    <scope>NUCLEOTIDE SEQUENCE [LARGE SCALE GENOMIC DNA]</scope>
    <source>
        <strain evidence="1 2">SCU63</strain>
    </source>
</reference>
<dbReference type="EMBL" id="QLZR01000006">
    <property type="protein sequence ID" value="RAZ75392.1"/>
    <property type="molecule type" value="Genomic_DNA"/>
</dbReference>